<protein>
    <submittedName>
        <fullName evidence="3">Centrosomal protein of 290 kDa-like isoform X2</fullName>
    </submittedName>
</protein>
<dbReference type="RefSeq" id="XP_010263975.1">
    <property type="nucleotide sequence ID" value="XM_010265673.2"/>
</dbReference>
<evidence type="ECO:0000313" key="3">
    <source>
        <dbReference type="RefSeq" id="XP_010263975.1"/>
    </source>
</evidence>
<keyword evidence="1" id="KW-0175">Coiled coil</keyword>
<dbReference type="PANTHER" id="PTHR37226">
    <property type="entry name" value="GOLGIN FAMILY A PROTEIN"/>
    <property type="match status" value="1"/>
</dbReference>
<accession>A0A1U8AB41</accession>
<name>A0A1U8AB41_NELNU</name>
<feature type="coiled-coil region" evidence="1">
    <location>
        <begin position="21"/>
        <end position="137"/>
    </location>
</feature>
<proteinExistence type="predicted"/>
<dbReference type="Proteomes" id="UP000189703">
    <property type="component" value="Unplaced"/>
</dbReference>
<evidence type="ECO:0000313" key="2">
    <source>
        <dbReference type="Proteomes" id="UP000189703"/>
    </source>
</evidence>
<keyword evidence="2" id="KW-1185">Reference proteome</keyword>
<dbReference type="PANTHER" id="PTHR37226:SF4">
    <property type="entry name" value="GOLGIN FAMILY A PROTEIN"/>
    <property type="match status" value="1"/>
</dbReference>
<sequence>MKKNIGVISSYLSPQRCFNHQRQSTQSIKSLERERERELRKQSGGAVMGCVASKNRCDSCEIDMGDFREKITLLQEEINEARCKREKESKVYQKQAKVFMVKEAEWKREKKKMREEVKRLRKKLEEREKVIRRMEDEMLVGRNDKEWQILGASILVEHMLEEQARRDEAIEKWKRLYLAIKTELDDLIYRTYQGKCLHTGGEANMMEELKRELKAKEEVIQALKAKMAAMDKEGVKREREVDILRQSLRIMSNAKKLSNSKRRSI</sequence>
<dbReference type="AlphaFoldDB" id="A0A1U8AB41"/>
<organism evidence="2 3">
    <name type="scientific">Nelumbo nucifera</name>
    <name type="common">Sacred lotus</name>
    <dbReference type="NCBI Taxonomy" id="4432"/>
    <lineage>
        <taxon>Eukaryota</taxon>
        <taxon>Viridiplantae</taxon>
        <taxon>Streptophyta</taxon>
        <taxon>Embryophyta</taxon>
        <taxon>Tracheophyta</taxon>
        <taxon>Spermatophyta</taxon>
        <taxon>Magnoliopsida</taxon>
        <taxon>Proteales</taxon>
        <taxon>Nelumbonaceae</taxon>
        <taxon>Nelumbo</taxon>
    </lineage>
</organism>
<dbReference type="GeneID" id="104602106"/>
<dbReference type="OrthoDB" id="1869333at2759"/>
<reference evidence="3" key="1">
    <citation type="submission" date="2025-08" db="UniProtKB">
        <authorList>
            <consortium name="RefSeq"/>
        </authorList>
    </citation>
    <scope>IDENTIFICATION</scope>
</reference>
<gene>
    <name evidence="3" type="primary">LOC104602106</name>
</gene>
<feature type="coiled-coil region" evidence="1">
    <location>
        <begin position="206"/>
        <end position="233"/>
    </location>
</feature>
<evidence type="ECO:0000256" key="1">
    <source>
        <dbReference type="SAM" id="Coils"/>
    </source>
</evidence>